<evidence type="ECO:0000256" key="1">
    <source>
        <dbReference type="SAM" id="Coils"/>
    </source>
</evidence>
<dbReference type="Proteomes" id="UP000287197">
    <property type="component" value="Unassembled WGS sequence"/>
</dbReference>
<proteinExistence type="predicted"/>
<name>A0A1E7NI79_CAMJU</name>
<dbReference type="AlphaFoldDB" id="A0A1E7NI79"/>
<keyword evidence="2" id="KW-1133">Transmembrane helix</keyword>
<comment type="caution">
    <text evidence="3">The sequence shown here is derived from an EMBL/GenBank/DDBJ whole genome shotgun (WGS) entry which is preliminary data.</text>
</comment>
<keyword evidence="1" id="KW-0175">Coiled coil</keyword>
<dbReference type="EMBL" id="ABMIIH010000002">
    <property type="protein sequence ID" value="ELD5186365.1"/>
    <property type="molecule type" value="Genomic_DNA"/>
</dbReference>
<sequence length="260" mass="30344">MLELITQKDQDFLQNIENLDEEYIQKFINKKISEIAIAIETAAENADKAKDRTQKAKNLNTDSDWQTYIPIFGRWLGETSEEKKEIKSNMILEVAELQNESMNQMTTILKEVVIFFTSSFCIATRMNQALSLIIAQGFVKSDGKVIRLSKAAKEQFQQIQKFTLSFIEDHEKHKDTINNIQVELDKKNQIDDEQYKLIEKHYQEFIQYKNYNDKIVQEQECKINELKDILNKRKNVFTNSISILALIVSVASIVLYFIGR</sequence>
<dbReference type="OMA" id="FTIAFQF"/>
<feature type="transmembrane region" description="Helical" evidence="2">
    <location>
        <begin position="236"/>
        <end position="258"/>
    </location>
</feature>
<protein>
    <submittedName>
        <fullName evidence="3">Uncharacterized protein</fullName>
    </submittedName>
</protein>
<keyword evidence="2" id="KW-0472">Membrane</keyword>
<reference evidence="4" key="2">
    <citation type="journal article" date="2019" name="Appl. Environ. Microbiol.">
        <title>Population genetics and characterization of Campylobacter jejuni isolates in western jackdaws and game birds in Finland.</title>
        <authorList>
            <person name="Kovanen S."/>
            <person name="Rossi M."/>
            <person name="Pohja-Mykra M."/>
            <person name="Nieminen T."/>
            <person name="Raunio-Saarnisto M."/>
            <person name="Sauvala M."/>
            <person name="Fredriksson-Ahomaa M."/>
            <person name="Hanninen M.L."/>
            <person name="Kivisto R."/>
        </authorList>
    </citation>
    <scope>NUCLEOTIDE SEQUENCE</scope>
    <source>
        <strain evidence="4">SO-26</strain>
    </source>
</reference>
<organism evidence="3 5">
    <name type="scientific">Campylobacter jejuni</name>
    <dbReference type="NCBI Taxonomy" id="197"/>
    <lineage>
        <taxon>Bacteria</taxon>
        <taxon>Pseudomonadati</taxon>
        <taxon>Campylobacterota</taxon>
        <taxon>Epsilonproteobacteria</taxon>
        <taxon>Campylobacterales</taxon>
        <taxon>Campylobacteraceae</taxon>
        <taxon>Campylobacter</taxon>
    </lineage>
</organism>
<accession>A0A1E7NI79</accession>
<gene>
    <name evidence="4" type="ORF">C3I27_02450</name>
    <name evidence="3" type="ORF">QQI97_000494</name>
</gene>
<reference evidence="3" key="3">
    <citation type="submission" date="2023-06" db="EMBL/GenBank/DDBJ databases">
        <authorList>
            <consortium name="PulseNet: The National Subtyping Network for Foodborne Disease Surveillance"/>
        </authorList>
    </citation>
    <scope>NUCLEOTIDE SEQUENCE</scope>
    <source>
        <strain evidence="3">PNUSAC035917</strain>
    </source>
</reference>
<dbReference type="EMBL" id="PQZD01000002">
    <property type="protein sequence ID" value="RTI48969.1"/>
    <property type="molecule type" value="Genomic_DNA"/>
</dbReference>
<evidence type="ECO:0000313" key="3">
    <source>
        <dbReference type="EMBL" id="ELD5186365.1"/>
    </source>
</evidence>
<evidence type="ECO:0000256" key="2">
    <source>
        <dbReference type="SAM" id="Phobius"/>
    </source>
</evidence>
<feature type="coiled-coil region" evidence="1">
    <location>
        <begin position="39"/>
        <end position="100"/>
    </location>
</feature>
<keyword evidence="2" id="KW-0812">Transmembrane</keyword>
<dbReference type="RefSeq" id="WP_002854816.1">
    <property type="nucleotide sequence ID" value="NZ_AP028344.1"/>
</dbReference>
<dbReference type="Proteomes" id="UP001183411">
    <property type="component" value="Unassembled WGS sequence"/>
</dbReference>
<reference evidence="4" key="1">
    <citation type="submission" date="2018-01" db="EMBL/GenBank/DDBJ databases">
        <authorList>
            <person name="Kovanen S."/>
            <person name="Nieminen T."/>
            <person name="Pohja-Mykra M."/>
            <person name="Raunio-Saarnisto M."/>
            <person name="Sauvala M."/>
            <person name="Fredriksson-Ahomaa M."/>
            <person name="Hanninen M.-L."/>
            <person name="Kivisto R."/>
        </authorList>
    </citation>
    <scope>NUCLEOTIDE SEQUENCE</scope>
    <source>
        <strain evidence="4">SO-26</strain>
    </source>
</reference>
<evidence type="ECO:0000313" key="5">
    <source>
        <dbReference type="Proteomes" id="UP001183411"/>
    </source>
</evidence>
<evidence type="ECO:0000313" key="4">
    <source>
        <dbReference type="EMBL" id="RTI48969.1"/>
    </source>
</evidence>